<protein>
    <submittedName>
        <fullName evidence="1">Uncharacterized protein</fullName>
    </submittedName>
</protein>
<evidence type="ECO:0000313" key="1">
    <source>
        <dbReference type="EMBL" id="MCA9757723.1"/>
    </source>
</evidence>
<reference evidence="1" key="2">
    <citation type="journal article" date="2021" name="Microbiome">
        <title>Successional dynamics and alternative stable states in a saline activated sludge microbial community over 9 years.</title>
        <authorList>
            <person name="Wang Y."/>
            <person name="Ye J."/>
            <person name="Ju F."/>
            <person name="Liu L."/>
            <person name="Boyd J.A."/>
            <person name="Deng Y."/>
            <person name="Parks D.H."/>
            <person name="Jiang X."/>
            <person name="Yin X."/>
            <person name="Woodcroft B.J."/>
            <person name="Tyson G.W."/>
            <person name="Hugenholtz P."/>
            <person name="Polz M.F."/>
            <person name="Zhang T."/>
        </authorList>
    </citation>
    <scope>NUCLEOTIDE SEQUENCE</scope>
    <source>
        <strain evidence="1">HKST-UBA02</strain>
    </source>
</reference>
<dbReference type="EMBL" id="JAGQHS010000115">
    <property type="protein sequence ID" value="MCA9757723.1"/>
    <property type="molecule type" value="Genomic_DNA"/>
</dbReference>
<proteinExistence type="predicted"/>
<sequence>MNRSPSFAFASRILASALLGLLFLGTGSLARAGNLADGVSIVPAGSPVLTTNIPDPSACTVTPCDQMVGVVVSPNVPNPIPATEVEVVVRNQTGSPIADAAVVFQNLDNDLVCPSAVLSGTTDAAGRVRFTLAGGGCKSDVPLAAVIKANGVSIRNYRNVKSPDFDGAGGDLKVDISDLVAFSAEFVGTSAPDCHDYDNSGTTNLADLIIFAPAFGDASHCP</sequence>
<comment type="caution">
    <text evidence="1">The sequence shown here is derived from an EMBL/GenBank/DDBJ whole genome shotgun (WGS) entry which is preliminary data.</text>
</comment>
<reference evidence="1" key="1">
    <citation type="submission" date="2020-04" db="EMBL/GenBank/DDBJ databases">
        <authorList>
            <person name="Zhang T."/>
        </authorList>
    </citation>
    <scope>NUCLEOTIDE SEQUENCE</scope>
    <source>
        <strain evidence="1">HKST-UBA02</strain>
    </source>
</reference>
<evidence type="ECO:0000313" key="2">
    <source>
        <dbReference type="Proteomes" id="UP000739538"/>
    </source>
</evidence>
<gene>
    <name evidence="1" type="ORF">KDA27_18120</name>
</gene>
<dbReference type="AlphaFoldDB" id="A0A956NEN7"/>
<accession>A0A956NEN7</accession>
<dbReference type="InterPro" id="IPR013783">
    <property type="entry name" value="Ig-like_fold"/>
</dbReference>
<name>A0A956NEN7_UNCEI</name>
<organism evidence="1 2">
    <name type="scientific">Eiseniibacteriota bacterium</name>
    <dbReference type="NCBI Taxonomy" id="2212470"/>
    <lineage>
        <taxon>Bacteria</taxon>
        <taxon>Candidatus Eiseniibacteriota</taxon>
    </lineage>
</organism>
<dbReference type="Gene3D" id="2.60.40.10">
    <property type="entry name" value="Immunoglobulins"/>
    <property type="match status" value="1"/>
</dbReference>
<dbReference type="Proteomes" id="UP000739538">
    <property type="component" value="Unassembled WGS sequence"/>
</dbReference>